<dbReference type="Pfam" id="PF01136">
    <property type="entry name" value="Peptidase_U32"/>
    <property type="match status" value="1"/>
</dbReference>
<evidence type="ECO:0000256" key="1">
    <source>
        <dbReference type="HAMAP-Rule" id="MF_02232"/>
    </source>
</evidence>
<evidence type="ECO:0000313" key="3">
    <source>
        <dbReference type="Proteomes" id="UP000450676"/>
    </source>
</evidence>
<keyword evidence="3" id="KW-1185">Reference proteome</keyword>
<dbReference type="PANTHER" id="PTHR30217:SF3">
    <property type="entry name" value="UBIQUINONE BIOSYNTHESIS PROTEIN UBIU"/>
    <property type="match status" value="1"/>
</dbReference>
<feature type="binding site" evidence="1">
    <location>
        <position position="206"/>
    </location>
    <ligand>
        <name>[4Fe-4S] cluster</name>
        <dbReference type="ChEBI" id="CHEBI:49883"/>
    </ligand>
</feature>
<accession>A0A7X4HF75</accession>
<dbReference type="GO" id="GO:0051539">
    <property type="term" value="F:4 iron, 4 sulfur cluster binding"/>
    <property type="evidence" value="ECO:0007669"/>
    <property type="project" value="UniProtKB-UniRule"/>
</dbReference>
<evidence type="ECO:0000313" key="2">
    <source>
        <dbReference type="EMBL" id="MYN10161.1"/>
    </source>
</evidence>
<dbReference type="InterPro" id="IPR043692">
    <property type="entry name" value="UbiU"/>
</dbReference>
<keyword evidence="1" id="KW-0408">Iron</keyword>
<proteinExistence type="inferred from homology"/>
<comment type="subunit">
    <text evidence="1">Forms a heterodimer with UbiV.</text>
</comment>
<dbReference type="InterPro" id="IPR051454">
    <property type="entry name" value="RNA/ubiquinone_mod_enzymes"/>
</dbReference>
<gene>
    <name evidence="1" type="primary">ubiU</name>
    <name evidence="2" type="ORF">GTP77_22830</name>
</gene>
<sequence length="344" mass="37028">MIHTAVPDAAAAGIELVCPAGSLPALKAAVDNGADCVYLGFRDATNARNFAGLNFDDAAIAQGIAYAHQRGRKVLLALNTYPQPGATGLWRGAIARAAQAGIDAVILADPGLMRYAADNYPDLRLHLSVQGSATNAEAINFYQRQFGVARAVLPRVLSLAQVEHVIENTGVEIEVFGFGSLCVMVEGRCALSSYVTGESPNTHGVCSPAKAVRWQQAPQGLEARLNGVLIDRYQADENASYPTLCKGRFDVSGETYYAVEEPTSLNTLELLPKLLAMGVRAVKIEGRQRSPAYVAQVTRVWREAIDQCGAQSARYSVKPAWMAELDKVAEGQQHTLGAYHRAWK</sequence>
<dbReference type="EMBL" id="WWCU01000033">
    <property type="protein sequence ID" value="MYN10161.1"/>
    <property type="molecule type" value="Genomic_DNA"/>
</dbReference>
<dbReference type="GO" id="GO:0006744">
    <property type="term" value="P:ubiquinone biosynthetic process"/>
    <property type="evidence" value="ECO:0007669"/>
    <property type="project" value="UniProtKB-UniRule"/>
</dbReference>
<keyword evidence="1" id="KW-0004">4Fe-4S</keyword>
<dbReference type="UniPathway" id="UPA00232"/>
<reference evidence="2 3" key="1">
    <citation type="submission" date="2019-12" db="EMBL/GenBank/DDBJ databases">
        <title>Novel species isolated from a subtropical stream in China.</title>
        <authorList>
            <person name="Lu H."/>
        </authorList>
    </citation>
    <scope>NUCLEOTIDE SEQUENCE [LARGE SCALE GENOMIC DNA]</scope>
    <source>
        <strain evidence="2 3">FT127W</strain>
    </source>
</reference>
<comment type="pathway">
    <text evidence="1">Cofactor biosynthesis; ubiquinone biosynthesis.</text>
</comment>
<dbReference type="HAMAP" id="MF_02232">
    <property type="entry name" value="UbiU"/>
    <property type="match status" value="1"/>
</dbReference>
<keyword evidence="1" id="KW-0831">Ubiquinone biosynthesis</keyword>
<dbReference type="RefSeq" id="WP_161074456.1">
    <property type="nucleotide sequence ID" value="NZ_CP086370.1"/>
</dbReference>
<keyword evidence="1" id="KW-0411">Iron-sulfur</keyword>
<name>A0A7X4HF75_9BURK</name>
<comment type="caution">
    <text evidence="2">The sequence shown here is derived from an EMBL/GenBank/DDBJ whole genome shotgun (WGS) entry which is preliminary data.</text>
</comment>
<dbReference type="PANTHER" id="PTHR30217">
    <property type="entry name" value="PEPTIDASE U32 FAMILY"/>
    <property type="match status" value="1"/>
</dbReference>
<comment type="cofactor">
    <cofactor evidence="1">
        <name>[4Fe-4S] cluster</name>
        <dbReference type="ChEBI" id="CHEBI:49883"/>
    </cofactor>
</comment>
<organism evidence="2 3">
    <name type="scientific">Pseudoduganella aquatica</name>
    <dbReference type="NCBI Taxonomy" id="2660641"/>
    <lineage>
        <taxon>Bacteria</taxon>
        <taxon>Pseudomonadati</taxon>
        <taxon>Pseudomonadota</taxon>
        <taxon>Betaproteobacteria</taxon>
        <taxon>Burkholderiales</taxon>
        <taxon>Oxalobacteraceae</taxon>
        <taxon>Telluria group</taxon>
        <taxon>Pseudoduganella</taxon>
    </lineage>
</organism>
<dbReference type="GO" id="GO:0046872">
    <property type="term" value="F:metal ion binding"/>
    <property type="evidence" value="ECO:0007669"/>
    <property type="project" value="UniProtKB-KW"/>
</dbReference>
<dbReference type="AlphaFoldDB" id="A0A7X4HF75"/>
<feature type="binding site" evidence="1">
    <location>
        <position position="245"/>
    </location>
    <ligand>
        <name>[4Fe-4S] cluster</name>
        <dbReference type="ChEBI" id="CHEBI:49883"/>
    </ligand>
</feature>
<feature type="binding site" evidence="1">
    <location>
        <position position="189"/>
    </location>
    <ligand>
        <name>[4Fe-4S] cluster</name>
        <dbReference type="ChEBI" id="CHEBI:49883"/>
    </ligand>
</feature>
<comment type="similarity">
    <text evidence="1">Belongs to the peptidase U32 family. UbiU subfamily.</text>
</comment>
<dbReference type="InterPro" id="IPR001539">
    <property type="entry name" value="Peptidase_U32"/>
</dbReference>
<dbReference type="PROSITE" id="PS01276">
    <property type="entry name" value="PEPTIDASE_U32"/>
    <property type="match status" value="1"/>
</dbReference>
<dbReference type="Proteomes" id="UP000450676">
    <property type="component" value="Unassembled WGS sequence"/>
</dbReference>
<protein>
    <recommendedName>
        <fullName evidence="1">Ubiquinone biosynthesis protein UbiU</fullName>
    </recommendedName>
</protein>
<comment type="function">
    <text evidence="1">Required for O(2)-independent ubiquinone (coenzyme Q) biosynthesis. Together with UbiV, is essential for the C6-hydroxylation reaction in the oxygen-independent ubiquinone biosynthesis pathway.</text>
</comment>
<feature type="binding site" evidence="1">
    <location>
        <position position="182"/>
    </location>
    <ligand>
        <name>[4Fe-4S] cluster</name>
        <dbReference type="ChEBI" id="CHEBI:49883"/>
    </ligand>
</feature>
<keyword evidence="1" id="KW-0479">Metal-binding</keyword>